<dbReference type="WBParaSite" id="NBR_0001325701-mRNA-1">
    <property type="protein sequence ID" value="NBR_0001325701-mRNA-1"/>
    <property type="gene ID" value="NBR_0001325701"/>
</dbReference>
<reference evidence="4" key="1">
    <citation type="submission" date="2017-02" db="UniProtKB">
        <authorList>
            <consortium name="WormBaseParasite"/>
        </authorList>
    </citation>
    <scope>IDENTIFICATION</scope>
</reference>
<keyword evidence="1" id="KW-0812">Transmembrane</keyword>
<evidence type="ECO:0000313" key="4">
    <source>
        <dbReference type="WBParaSite" id="NBR_0001325701-mRNA-1"/>
    </source>
</evidence>
<feature type="transmembrane region" description="Helical" evidence="1">
    <location>
        <begin position="44"/>
        <end position="64"/>
    </location>
</feature>
<reference evidence="2 3" key="2">
    <citation type="submission" date="2018-11" db="EMBL/GenBank/DDBJ databases">
        <authorList>
            <consortium name="Pathogen Informatics"/>
        </authorList>
    </citation>
    <scope>NUCLEOTIDE SEQUENCE [LARGE SCALE GENOMIC DNA]</scope>
</reference>
<name>A0A0N4YA65_NIPBR</name>
<protein>
    <submittedName>
        <fullName evidence="4">MFS domain-containing protein</fullName>
    </submittedName>
</protein>
<proteinExistence type="predicted"/>
<sequence>MSSGPLLSPVLVLALTRSLVSIGGGVSSSLLLIAASEKKSREEAGWVVGWSVAVYLCSVFNAQWNYARSERPHE</sequence>
<dbReference type="EMBL" id="UYSL01020983">
    <property type="protein sequence ID" value="VDL76847.1"/>
    <property type="molecule type" value="Genomic_DNA"/>
</dbReference>
<evidence type="ECO:0000313" key="3">
    <source>
        <dbReference type="Proteomes" id="UP000271162"/>
    </source>
</evidence>
<accession>A0A0N4YA65</accession>
<dbReference type="Proteomes" id="UP000271162">
    <property type="component" value="Unassembled WGS sequence"/>
</dbReference>
<evidence type="ECO:0000256" key="1">
    <source>
        <dbReference type="SAM" id="Phobius"/>
    </source>
</evidence>
<evidence type="ECO:0000313" key="2">
    <source>
        <dbReference type="EMBL" id="VDL76847.1"/>
    </source>
</evidence>
<dbReference type="AlphaFoldDB" id="A0A0N4YA65"/>
<organism evidence="4">
    <name type="scientific">Nippostrongylus brasiliensis</name>
    <name type="common">Rat hookworm</name>
    <dbReference type="NCBI Taxonomy" id="27835"/>
    <lineage>
        <taxon>Eukaryota</taxon>
        <taxon>Metazoa</taxon>
        <taxon>Ecdysozoa</taxon>
        <taxon>Nematoda</taxon>
        <taxon>Chromadorea</taxon>
        <taxon>Rhabditida</taxon>
        <taxon>Rhabditina</taxon>
        <taxon>Rhabditomorpha</taxon>
        <taxon>Strongyloidea</taxon>
        <taxon>Heligmosomidae</taxon>
        <taxon>Nippostrongylus</taxon>
    </lineage>
</organism>
<gene>
    <name evidence="2" type="ORF">NBR_LOCUS13258</name>
</gene>
<keyword evidence="1" id="KW-0472">Membrane</keyword>
<keyword evidence="3" id="KW-1185">Reference proteome</keyword>
<keyword evidence="1" id="KW-1133">Transmembrane helix</keyword>